<sequence>MDPSLAVGTLERRIKGSLQYAAELHVVWDSAGTAAGSQTSPVADSRSAAQVTTRVADPGGVRGSATCTATQTPNWKSPEPWSERLFSG</sequence>
<protein>
    <submittedName>
        <fullName evidence="2">Uncharacterized protein</fullName>
    </submittedName>
</protein>
<evidence type="ECO:0000256" key="1">
    <source>
        <dbReference type="SAM" id="MobiDB-lite"/>
    </source>
</evidence>
<organism evidence="2 3">
    <name type="scientific">Saccharopolyspora halophila</name>
    <dbReference type="NCBI Taxonomy" id="405551"/>
    <lineage>
        <taxon>Bacteria</taxon>
        <taxon>Bacillati</taxon>
        <taxon>Actinomycetota</taxon>
        <taxon>Actinomycetes</taxon>
        <taxon>Pseudonocardiales</taxon>
        <taxon>Pseudonocardiaceae</taxon>
        <taxon>Saccharopolyspora</taxon>
    </lineage>
</organism>
<dbReference type="Proteomes" id="UP001501218">
    <property type="component" value="Unassembled WGS sequence"/>
</dbReference>
<evidence type="ECO:0000313" key="3">
    <source>
        <dbReference type="Proteomes" id="UP001501218"/>
    </source>
</evidence>
<evidence type="ECO:0000313" key="2">
    <source>
        <dbReference type="EMBL" id="GAA2341312.1"/>
    </source>
</evidence>
<feature type="compositionally biased region" description="Polar residues" evidence="1">
    <location>
        <begin position="35"/>
        <end position="53"/>
    </location>
</feature>
<dbReference type="EMBL" id="BAAARA010000004">
    <property type="protein sequence ID" value="GAA2341312.1"/>
    <property type="molecule type" value="Genomic_DNA"/>
</dbReference>
<name>A0ABN3FZY2_9PSEU</name>
<accession>A0ABN3FZY2</accession>
<reference evidence="2 3" key="1">
    <citation type="journal article" date="2019" name="Int. J. Syst. Evol. Microbiol.">
        <title>The Global Catalogue of Microorganisms (GCM) 10K type strain sequencing project: providing services to taxonomists for standard genome sequencing and annotation.</title>
        <authorList>
            <consortium name="The Broad Institute Genomics Platform"/>
            <consortium name="The Broad Institute Genome Sequencing Center for Infectious Disease"/>
            <person name="Wu L."/>
            <person name="Ma J."/>
        </authorList>
    </citation>
    <scope>NUCLEOTIDE SEQUENCE [LARGE SCALE GENOMIC DNA]</scope>
    <source>
        <strain evidence="2 3">JCM 16221</strain>
    </source>
</reference>
<feature type="compositionally biased region" description="Polar residues" evidence="1">
    <location>
        <begin position="65"/>
        <end position="75"/>
    </location>
</feature>
<keyword evidence="3" id="KW-1185">Reference proteome</keyword>
<proteinExistence type="predicted"/>
<feature type="region of interest" description="Disordered" evidence="1">
    <location>
        <begin position="34"/>
        <end position="88"/>
    </location>
</feature>
<gene>
    <name evidence="2" type="ORF">GCM10009854_17240</name>
</gene>
<comment type="caution">
    <text evidence="2">The sequence shown here is derived from an EMBL/GenBank/DDBJ whole genome shotgun (WGS) entry which is preliminary data.</text>
</comment>